<dbReference type="EMBL" id="JAPDIQ010000004">
    <property type="protein sequence ID" value="MDH4763368.1"/>
    <property type="molecule type" value="Genomic_DNA"/>
</dbReference>
<proteinExistence type="predicted"/>
<dbReference type="RefSeq" id="WP_280307853.1">
    <property type="nucleotide sequence ID" value="NZ_JAPDIQ010000004.1"/>
</dbReference>
<dbReference type="Gene3D" id="3.40.50.2000">
    <property type="entry name" value="Glycogen Phosphorylase B"/>
    <property type="match status" value="1"/>
</dbReference>
<accession>A0ABT6IFT1</accession>
<evidence type="ECO:0008006" key="3">
    <source>
        <dbReference type="Google" id="ProtNLM"/>
    </source>
</evidence>
<reference evidence="1 2" key="1">
    <citation type="submission" date="2022-10" db="EMBL/GenBank/DDBJ databases">
        <title>A novel Pseudomonas species, isolated from Passiflora incarnata leaves.</title>
        <authorList>
            <person name="Cueva-Yesquen L.G."/>
            <person name="Fantinatti-Garboggini F."/>
        </authorList>
    </citation>
    <scope>NUCLEOTIDE SEQUENCE [LARGE SCALE GENOMIC DNA]</scope>
    <source>
        <strain evidence="1 2">CBMAI 2609</strain>
    </source>
</reference>
<evidence type="ECO:0000313" key="1">
    <source>
        <dbReference type="EMBL" id="MDH4763368.1"/>
    </source>
</evidence>
<dbReference type="Proteomes" id="UP001157461">
    <property type="component" value="Unassembled WGS sequence"/>
</dbReference>
<sequence>MRIAIVSTYGIECGIARFTDVLKNGLSKVPEIEVEVFDLPPHELKRSFGATKAGANVFIESLCKKLRGFDAVSVQCEYSIFADTLTDSVERLKKVLLANGNTTLTLHTVISRSTSSDFNRPPIVQWLSHPRRALSNFLSNRQHTIPAIVEADLLGFCKDKKIKLIVHTKTTRDILKYRFKIDNVDCHPLCYNSAESLSGFNHDSCRAEIIARYKFEYTDKLIGVFGFFGHYKGFDYAIRGLSRMGDEYKLLIYSGLHPNSIRHSDTSQIDSLVELAKKLNVLDKVFFMGSVDDVSLYKAIAGVDYCWLPYREVGQEASAICSEVAELSRRMIISRNFAFSDYMNFGLREDYEFFEIGNIEELKFKTHLYDTLNPKEHDVSPGIDFLSKQSSFYLENLKRTPV</sequence>
<dbReference type="SUPFAM" id="SSF53756">
    <property type="entry name" value="UDP-Glycosyltransferase/glycogen phosphorylase"/>
    <property type="match status" value="1"/>
</dbReference>
<comment type="caution">
    <text evidence="1">The sequence shown here is derived from an EMBL/GenBank/DDBJ whole genome shotgun (WGS) entry which is preliminary data.</text>
</comment>
<organism evidence="1 2">
    <name type="scientific">Pseudomonas flavocrustae</name>
    <dbReference type="NCBI Taxonomy" id="2991719"/>
    <lineage>
        <taxon>Bacteria</taxon>
        <taxon>Pseudomonadati</taxon>
        <taxon>Pseudomonadota</taxon>
        <taxon>Gammaproteobacteria</taxon>
        <taxon>Pseudomonadales</taxon>
        <taxon>Pseudomonadaceae</taxon>
        <taxon>Pseudomonas</taxon>
    </lineage>
</organism>
<keyword evidence="2" id="KW-1185">Reference proteome</keyword>
<evidence type="ECO:0000313" key="2">
    <source>
        <dbReference type="Proteomes" id="UP001157461"/>
    </source>
</evidence>
<name>A0ABT6IFT1_9PSED</name>
<gene>
    <name evidence="1" type="ORF">OMP44_10710</name>
</gene>
<protein>
    <recommendedName>
        <fullName evidence="3">Glycosyl transferase family 1 domain-containing protein</fullName>
    </recommendedName>
</protein>